<feature type="region of interest" description="Disordered" evidence="1">
    <location>
        <begin position="133"/>
        <end position="152"/>
    </location>
</feature>
<evidence type="ECO:0000313" key="2">
    <source>
        <dbReference type="EMBL" id="JAH94004.1"/>
    </source>
</evidence>
<dbReference type="AlphaFoldDB" id="A0A0E9WUC1"/>
<name>A0A0E9WUC1_ANGAN</name>
<accession>A0A0E9WUC1</accession>
<sequence>MTQIQTRNRLPGRSRVHRAITFNVSSTAKQKEMLLKEPCTTPDQYKRFVKSYLLCHRFYKVFKCNNITSMFTHSWVAFIPTSHWFTCFFSKWGPIAAAMFQAIVIFLPVPSHFCFHSTSGLQSGEITPAELRKGGWGQRNGIRPPLPSLCSP</sequence>
<reference evidence="2" key="1">
    <citation type="submission" date="2014-11" db="EMBL/GenBank/DDBJ databases">
        <authorList>
            <person name="Amaro Gonzalez C."/>
        </authorList>
    </citation>
    <scope>NUCLEOTIDE SEQUENCE</scope>
</reference>
<organism evidence="2">
    <name type="scientific">Anguilla anguilla</name>
    <name type="common">European freshwater eel</name>
    <name type="synonym">Muraena anguilla</name>
    <dbReference type="NCBI Taxonomy" id="7936"/>
    <lineage>
        <taxon>Eukaryota</taxon>
        <taxon>Metazoa</taxon>
        <taxon>Chordata</taxon>
        <taxon>Craniata</taxon>
        <taxon>Vertebrata</taxon>
        <taxon>Euteleostomi</taxon>
        <taxon>Actinopterygii</taxon>
        <taxon>Neopterygii</taxon>
        <taxon>Teleostei</taxon>
        <taxon>Anguilliformes</taxon>
        <taxon>Anguillidae</taxon>
        <taxon>Anguilla</taxon>
    </lineage>
</organism>
<evidence type="ECO:0000256" key="1">
    <source>
        <dbReference type="SAM" id="MobiDB-lite"/>
    </source>
</evidence>
<dbReference type="EMBL" id="GBXM01014573">
    <property type="protein sequence ID" value="JAH94004.1"/>
    <property type="molecule type" value="Transcribed_RNA"/>
</dbReference>
<protein>
    <submittedName>
        <fullName evidence="2">Uncharacterized protein</fullName>
    </submittedName>
</protein>
<reference evidence="2" key="2">
    <citation type="journal article" date="2015" name="Fish Shellfish Immunol.">
        <title>Early steps in the European eel (Anguilla anguilla)-Vibrio vulnificus interaction in the gills: Role of the RtxA13 toxin.</title>
        <authorList>
            <person name="Callol A."/>
            <person name="Pajuelo D."/>
            <person name="Ebbesson L."/>
            <person name="Teles M."/>
            <person name="MacKenzie S."/>
            <person name="Amaro C."/>
        </authorList>
    </citation>
    <scope>NUCLEOTIDE SEQUENCE</scope>
</reference>
<proteinExistence type="predicted"/>